<dbReference type="Proteomes" id="UP000526501">
    <property type="component" value="Unassembled WGS sequence"/>
</dbReference>
<proteinExistence type="predicted"/>
<evidence type="ECO:0000256" key="3">
    <source>
        <dbReference type="ARBA" id="ARBA00022692"/>
    </source>
</evidence>
<dbReference type="PANTHER" id="PTHR43394:SF1">
    <property type="entry name" value="ATP-BINDING CASSETTE SUB-FAMILY B MEMBER 10, MITOCHONDRIAL"/>
    <property type="match status" value="1"/>
</dbReference>
<comment type="subcellular location">
    <subcellularLocation>
        <location evidence="1">Cell membrane</location>
        <topology evidence="1">Multi-pass membrane protein</topology>
    </subcellularLocation>
</comment>
<evidence type="ECO:0000259" key="10">
    <source>
        <dbReference type="PROSITE" id="PS50929"/>
    </source>
</evidence>
<accession>A0A7X1B701</accession>
<dbReference type="InterPro" id="IPR027417">
    <property type="entry name" value="P-loop_NTPase"/>
</dbReference>
<keyword evidence="2" id="KW-0813">Transport</keyword>
<evidence type="ECO:0000256" key="1">
    <source>
        <dbReference type="ARBA" id="ARBA00004651"/>
    </source>
</evidence>
<keyword evidence="3 8" id="KW-0812">Transmembrane</keyword>
<keyword evidence="7 8" id="KW-0472">Membrane</keyword>
<evidence type="ECO:0000256" key="5">
    <source>
        <dbReference type="ARBA" id="ARBA00022840"/>
    </source>
</evidence>
<feature type="transmembrane region" description="Helical" evidence="8">
    <location>
        <begin position="245"/>
        <end position="266"/>
    </location>
</feature>
<dbReference type="InterPro" id="IPR003439">
    <property type="entry name" value="ABC_transporter-like_ATP-bd"/>
</dbReference>
<dbReference type="AlphaFoldDB" id="A0A7X1B701"/>
<dbReference type="PANTHER" id="PTHR43394">
    <property type="entry name" value="ATP-DEPENDENT PERMEASE MDL1, MITOCHONDRIAL"/>
    <property type="match status" value="1"/>
</dbReference>
<dbReference type="Pfam" id="PF00005">
    <property type="entry name" value="ABC_tran"/>
    <property type="match status" value="1"/>
</dbReference>
<dbReference type="PROSITE" id="PS50929">
    <property type="entry name" value="ABC_TM1F"/>
    <property type="match status" value="1"/>
</dbReference>
<evidence type="ECO:0000259" key="9">
    <source>
        <dbReference type="PROSITE" id="PS50893"/>
    </source>
</evidence>
<evidence type="ECO:0000256" key="7">
    <source>
        <dbReference type="ARBA" id="ARBA00023136"/>
    </source>
</evidence>
<dbReference type="Gene3D" id="3.40.50.300">
    <property type="entry name" value="P-loop containing nucleotide triphosphate hydrolases"/>
    <property type="match status" value="1"/>
</dbReference>
<dbReference type="FunFam" id="3.40.50.300:FF:000287">
    <property type="entry name" value="Multidrug ABC transporter ATP-binding protein"/>
    <property type="match status" value="1"/>
</dbReference>
<dbReference type="SMART" id="SM00382">
    <property type="entry name" value="AAA"/>
    <property type="match status" value="1"/>
</dbReference>
<feature type="transmembrane region" description="Helical" evidence="8">
    <location>
        <begin position="55"/>
        <end position="72"/>
    </location>
</feature>
<feature type="domain" description="ABC transmembrane type-1" evidence="10">
    <location>
        <begin position="19"/>
        <end position="303"/>
    </location>
</feature>
<evidence type="ECO:0000256" key="6">
    <source>
        <dbReference type="ARBA" id="ARBA00022989"/>
    </source>
</evidence>
<dbReference type="InterPro" id="IPR036640">
    <property type="entry name" value="ABC1_TM_sf"/>
</dbReference>
<dbReference type="GO" id="GO:0015421">
    <property type="term" value="F:ABC-type oligopeptide transporter activity"/>
    <property type="evidence" value="ECO:0007669"/>
    <property type="project" value="TreeGrafter"/>
</dbReference>
<keyword evidence="6 8" id="KW-1133">Transmembrane helix</keyword>
<evidence type="ECO:0000256" key="4">
    <source>
        <dbReference type="ARBA" id="ARBA00022741"/>
    </source>
</evidence>
<comment type="caution">
    <text evidence="11">The sequence shown here is derived from an EMBL/GenBank/DDBJ whole genome shotgun (WGS) entry which is preliminary data.</text>
</comment>
<dbReference type="InterPro" id="IPR011527">
    <property type="entry name" value="ABC1_TM_dom"/>
</dbReference>
<dbReference type="Gene3D" id="1.20.1560.10">
    <property type="entry name" value="ABC transporter type 1, transmembrane domain"/>
    <property type="match status" value="1"/>
</dbReference>
<sequence>MKTIWRVSTYLFRYKFMFWGTIALAIGSTLFFLAVPKIAGAIVNRITEQADLSNYWLWVLLLVSCYGMREFLNSMRIRLNNVLEQKVLIDIRHDLHAKLLDLPVRYFDSRKSGDIASRVIEDVQNVERVILDGTEQGSTALLTLLGVSAMMFASEPRLAGLMVLPIPIIIVMSRLHFKTQSVNWRNVRRASGELSSLLIEDIQGNRLINSFALKDREKKRFSDKAEELKAFTLKGMFRWSIQGPLNGFVVSLGTVAVIGYGGYLTLSEPETFKTGDLVEYLLFCYMLYVPLTQISSLNNMFATGKASAERVFDLLDFPIDIKDPDVAKPFPSTPLQVEFSSVDFRYSERANLLSDFSLILPAGKVTALVGHTGAGKSTVANLLQRYYDVSEGSVSINGIDVRELTLQSLRSQIGMVAQDPFLFDGSVRDNLLLAREDATEEELIQALEGACAWDFVSRLPQKMDTLIGERGIRLSMGEKQRLTIARVILRNPPLVILDEATSAVDTLTEAKIQAAVDNLVKERTTLVIAHRLSTVLKADKIVVLEKGRIIETGTHDELIHIDGHYAKLWRVQTDLIKE</sequence>
<gene>
    <name evidence="11" type="ORF">H5P27_10895</name>
</gene>
<evidence type="ECO:0000313" key="12">
    <source>
        <dbReference type="Proteomes" id="UP000526501"/>
    </source>
</evidence>
<dbReference type="InterPro" id="IPR003593">
    <property type="entry name" value="AAA+_ATPase"/>
</dbReference>
<dbReference type="PROSITE" id="PS50893">
    <property type="entry name" value="ABC_TRANSPORTER_2"/>
    <property type="match status" value="1"/>
</dbReference>
<protein>
    <submittedName>
        <fullName evidence="11">ABC transporter ATP-binding protein</fullName>
    </submittedName>
</protein>
<dbReference type="RefSeq" id="WP_185660419.1">
    <property type="nucleotide sequence ID" value="NZ_CAWPOO010000012.1"/>
</dbReference>
<keyword evidence="5 11" id="KW-0067">ATP-binding</keyword>
<dbReference type="EMBL" id="JACHVC010000012">
    <property type="protein sequence ID" value="MBC2606549.1"/>
    <property type="molecule type" value="Genomic_DNA"/>
</dbReference>
<feature type="transmembrane region" description="Helical" evidence="8">
    <location>
        <begin position="16"/>
        <end position="35"/>
    </location>
</feature>
<dbReference type="SUPFAM" id="SSF52540">
    <property type="entry name" value="P-loop containing nucleoside triphosphate hydrolases"/>
    <property type="match status" value="1"/>
</dbReference>
<evidence type="ECO:0000256" key="8">
    <source>
        <dbReference type="SAM" id="Phobius"/>
    </source>
</evidence>
<feature type="transmembrane region" description="Helical" evidence="8">
    <location>
        <begin position="158"/>
        <end position="177"/>
    </location>
</feature>
<name>A0A7X1B701_9BACT</name>
<dbReference type="CDD" id="cd18778">
    <property type="entry name" value="ABC_6TM_exporter_like"/>
    <property type="match status" value="1"/>
</dbReference>
<organism evidence="11 12">
    <name type="scientific">Pelagicoccus albus</name>
    <dbReference type="NCBI Taxonomy" id="415222"/>
    <lineage>
        <taxon>Bacteria</taxon>
        <taxon>Pseudomonadati</taxon>
        <taxon>Verrucomicrobiota</taxon>
        <taxon>Opitutia</taxon>
        <taxon>Puniceicoccales</taxon>
        <taxon>Pelagicoccaceae</taxon>
        <taxon>Pelagicoccus</taxon>
    </lineage>
</organism>
<dbReference type="Pfam" id="PF00664">
    <property type="entry name" value="ABC_membrane"/>
    <property type="match status" value="1"/>
</dbReference>
<feature type="transmembrane region" description="Helical" evidence="8">
    <location>
        <begin position="278"/>
        <end position="297"/>
    </location>
</feature>
<evidence type="ECO:0000313" key="11">
    <source>
        <dbReference type="EMBL" id="MBC2606549.1"/>
    </source>
</evidence>
<dbReference type="InterPro" id="IPR039421">
    <property type="entry name" value="Type_1_exporter"/>
</dbReference>
<keyword evidence="4" id="KW-0547">Nucleotide-binding</keyword>
<dbReference type="SUPFAM" id="SSF90123">
    <property type="entry name" value="ABC transporter transmembrane region"/>
    <property type="match status" value="1"/>
</dbReference>
<dbReference type="GO" id="GO:0005524">
    <property type="term" value="F:ATP binding"/>
    <property type="evidence" value="ECO:0007669"/>
    <property type="project" value="UniProtKB-KW"/>
</dbReference>
<reference evidence="11 12" key="1">
    <citation type="submission" date="2020-07" db="EMBL/GenBank/DDBJ databases">
        <authorList>
            <person name="Feng X."/>
        </authorList>
    </citation>
    <scope>NUCLEOTIDE SEQUENCE [LARGE SCALE GENOMIC DNA]</scope>
    <source>
        <strain evidence="11 12">JCM23202</strain>
    </source>
</reference>
<keyword evidence="12" id="KW-1185">Reference proteome</keyword>
<evidence type="ECO:0000256" key="2">
    <source>
        <dbReference type="ARBA" id="ARBA00022448"/>
    </source>
</evidence>
<feature type="domain" description="ABC transporter" evidence="9">
    <location>
        <begin position="337"/>
        <end position="571"/>
    </location>
</feature>
<dbReference type="GO" id="GO:0005886">
    <property type="term" value="C:plasma membrane"/>
    <property type="evidence" value="ECO:0007669"/>
    <property type="project" value="UniProtKB-SubCell"/>
</dbReference>
<dbReference type="GO" id="GO:0016887">
    <property type="term" value="F:ATP hydrolysis activity"/>
    <property type="evidence" value="ECO:0007669"/>
    <property type="project" value="InterPro"/>
</dbReference>